<dbReference type="EMBL" id="BAABAQ010000001">
    <property type="protein sequence ID" value="GAA4181676.1"/>
    <property type="molecule type" value="Genomic_DNA"/>
</dbReference>
<feature type="transmembrane region" description="Helical" evidence="8">
    <location>
        <begin position="188"/>
        <end position="205"/>
    </location>
</feature>
<feature type="domain" description="Cation efflux protein transmembrane" evidence="9">
    <location>
        <begin position="22"/>
        <end position="213"/>
    </location>
</feature>
<dbReference type="SUPFAM" id="SSF161111">
    <property type="entry name" value="Cation efflux protein transmembrane domain-like"/>
    <property type="match status" value="1"/>
</dbReference>
<feature type="transmembrane region" description="Helical" evidence="8">
    <location>
        <begin position="21"/>
        <end position="49"/>
    </location>
</feature>
<feature type="domain" description="Cation efflux protein cytoplasmic" evidence="10">
    <location>
        <begin position="217"/>
        <end position="295"/>
    </location>
</feature>
<keyword evidence="4 8" id="KW-0812">Transmembrane</keyword>
<evidence type="ECO:0000256" key="6">
    <source>
        <dbReference type="ARBA" id="ARBA00023065"/>
    </source>
</evidence>
<evidence type="ECO:0000256" key="2">
    <source>
        <dbReference type="ARBA" id="ARBA00008873"/>
    </source>
</evidence>
<keyword evidence="3" id="KW-0813">Transport</keyword>
<feature type="transmembrane region" description="Helical" evidence="8">
    <location>
        <begin position="164"/>
        <end position="182"/>
    </location>
</feature>
<dbReference type="InterPro" id="IPR002524">
    <property type="entry name" value="Cation_efflux"/>
</dbReference>
<dbReference type="InterPro" id="IPR050681">
    <property type="entry name" value="CDF/SLC30A"/>
</dbReference>
<gene>
    <name evidence="11" type="ORF">GCM10022252_06440</name>
</gene>
<accession>A0ABP8ACH3</accession>
<evidence type="ECO:0000259" key="10">
    <source>
        <dbReference type="Pfam" id="PF16916"/>
    </source>
</evidence>
<dbReference type="Proteomes" id="UP001501251">
    <property type="component" value="Unassembled WGS sequence"/>
</dbReference>
<dbReference type="NCBIfam" id="TIGR01297">
    <property type="entry name" value="CDF"/>
    <property type="match status" value="1"/>
</dbReference>
<evidence type="ECO:0000313" key="12">
    <source>
        <dbReference type="Proteomes" id="UP001501251"/>
    </source>
</evidence>
<evidence type="ECO:0000256" key="4">
    <source>
        <dbReference type="ARBA" id="ARBA00022692"/>
    </source>
</evidence>
<dbReference type="Pfam" id="PF16916">
    <property type="entry name" value="ZT_dimer"/>
    <property type="match status" value="1"/>
</dbReference>
<feature type="transmembrane region" description="Helical" evidence="8">
    <location>
        <begin position="120"/>
        <end position="143"/>
    </location>
</feature>
<evidence type="ECO:0000256" key="3">
    <source>
        <dbReference type="ARBA" id="ARBA00022448"/>
    </source>
</evidence>
<dbReference type="InterPro" id="IPR027470">
    <property type="entry name" value="Cation_efflux_CTD"/>
</dbReference>
<keyword evidence="7 8" id="KW-0472">Membrane</keyword>
<dbReference type="Gene3D" id="1.20.1510.10">
    <property type="entry name" value="Cation efflux protein transmembrane domain"/>
    <property type="match status" value="1"/>
</dbReference>
<keyword evidence="12" id="KW-1185">Reference proteome</keyword>
<dbReference type="InterPro" id="IPR058533">
    <property type="entry name" value="Cation_efflux_TM"/>
</dbReference>
<keyword evidence="6" id="KW-0406">Ion transport</keyword>
<dbReference type="Pfam" id="PF01545">
    <property type="entry name" value="Cation_efflux"/>
    <property type="match status" value="1"/>
</dbReference>
<dbReference type="PANTHER" id="PTHR11562:SF17">
    <property type="entry name" value="RE54080P-RELATED"/>
    <property type="match status" value="1"/>
</dbReference>
<evidence type="ECO:0000256" key="8">
    <source>
        <dbReference type="SAM" id="Phobius"/>
    </source>
</evidence>
<evidence type="ECO:0000256" key="5">
    <source>
        <dbReference type="ARBA" id="ARBA00022989"/>
    </source>
</evidence>
<feature type="transmembrane region" description="Helical" evidence="8">
    <location>
        <begin position="55"/>
        <end position="73"/>
    </location>
</feature>
<evidence type="ECO:0000256" key="1">
    <source>
        <dbReference type="ARBA" id="ARBA00004141"/>
    </source>
</evidence>
<feature type="transmembrane region" description="Helical" evidence="8">
    <location>
        <begin position="89"/>
        <end position="108"/>
    </location>
</feature>
<dbReference type="RefSeq" id="WP_344914737.1">
    <property type="nucleotide sequence ID" value="NZ_BAABAQ010000001.1"/>
</dbReference>
<reference evidence="12" key="1">
    <citation type="journal article" date="2019" name="Int. J. Syst. Evol. Microbiol.">
        <title>The Global Catalogue of Microorganisms (GCM) 10K type strain sequencing project: providing services to taxonomists for standard genome sequencing and annotation.</title>
        <authorList>
            <consortium name="The Broad Institute Genomics Platform"/>
            <consortium name="The Broad Institute Genome Sequencing Center for Infectious Disease"/>
            <person name="Wu L."/>
            <person name="Ma J."/>
        </authorList>
    </citation>
    <scope>NUCLEOTIDE SEQUENCE [LARGE SCALE GENOMIC DNA]</scope>
    <source>
        <strain evidence="12">JCM 17388</strain>
    </source>
</reference>
<proteinExistence type="inferred from homology"/>
<protein>
    <submittedName>
        <fullName evidence="11">Cation diffusion facilitator family transporter</fullName>
    </submittedName>
</protein>
<evidence type="ECO:0000259" key="9">
    <source>
        <dbReference type="Pfam" id="PF01545"/>
    </source>
</evidence>
<name>A0ABP8ACH3_9ACTN</name>
<dbReference type="SUPFAM" id="SSF160240">
    <property type="entry name" value="Cation efflux protein cytoplasmic domain-like"/>
    <property type="match status" value="1"/>
</dbReference>
<comment type="caution">
    <text evidence="11">The sequence shown here is derived from an EMBL/GenBank/DDBJ whole genome shotgun (WGS) entry which is preliminary data.</text>
</comment>
<dbReference type="PANTHER" id="PTHR11562">
    <property type="entry name" value="CATION EFFLUX PROTEIN/ ZINC TRANSPORTER"/>
    <property type="match status" value="1"/>
</dbReference>
<evidence type="ECO:0000313" key="11">
    <source>
        <dbReference type="EMBL" id="GAA4181676.1"/>
    </source>
</evidence>
<organism evidence="11 12">
    <name type="scientific">Streptosporangium oxazolinicum</name>
    <dbReference type="NCBI Taxonomy" id="909287"/>
    <lineage>
        <taxon>Bacteria</taxon>
        <taxon>Bacillati</taxon>
        <taxon>Actinomycetota</taxon>
        <taxon>Actinomycetes</taxon>
        <taxon>Streptosporangiales</taxon>
        <taxon>Streptosporangiaceae</taxon>
        <taxon>Streptosporangium</taxon>
    </lineage>
</organism>
<dbReference type="InterPro" id="IPR036837">
    <property type="entry name" value="Cation_efflux_CTD_sf"/>
</dbReference>
<comment type="subcellular location">
    <subcellularLocation>
        <location evidence="1">Membrane</location>
        <topology evidence="1">Multi-pass membrane protein</topology>
    </subcellularLocation>
</comment>
<keyword evidence="5 8" id="KW-1133">Transmembrane helix</keyword>
<dbReference type="InterPro" id="IPR027469">
    <property type="entry name" value="Cation_efflux_TMD_sf"/>
</dbReference>
<comment type="similarity">
    <text evidence="2">Belongs to the cation diffusion facilitator (CDF) transporter (TC 2.A.4) family. SLC30A subfamily.</text>
</comment>
<evidence type="ECO:0000256" key="7">
    <source>
        <dbReference type="ARBA" id="ARBA00023136"/>
    </source>
</evidence>
<sequence length="307" mass="32081">MGHGHGHGHTKPTAAAAHSGRLVVVLLLTLAVLVVEVVGATLSGSLALLADAGHMAADAAGIALALFAVWMAGKPASARRTFGYQRAEILAAAINAVVLLALSLYILYEAVRRFVDPEPVGGTVMLVAAGVGLAANAVGLWLLRPGQAESLNLRGAYLEVLGDLLASVAVIVAAVVIAFTGWTTADPIVSVVIALLIVPRSWSLLREAVDILLEAVPRGVDLEEVRRHLMETPGVIDVHDLHAWTITSGLPVMSAHVVMADGVLVDGSFGPVLDRLHECLAGHFDVEHSTLQLEPAGHADHEGARHR</sequence>